<dbReference type="InterPro" id="IPR022409">
    <property type="entry name" value="PKD/Chitinase_dom"/>
</dbReference>
<feature type="domain" description="PKD/Chitinase" evidence="2">
    <location>
        <begin position="1459"/>
        <end position="1528"/>
    </location>
</feature>
<organism evidence="3 4">
    <name type="scientific">Pedobacter chitinilyticus</name>
    <dbReference type="NCBI Taxonomy" id="2233776"/>
    <lineage>
        <taxon>Bacteria</taxon>
        <taxon>Pseudomonadati</taxon>
        <taxon>Bacteroidota</taxon>
        <taxon>Sphingobacteriia</taxon>
        <taxon>Sphingobacteriales</taxon>
        <taxon>Sphingobacteriaceae</taxon>
        <taxon>Pedobacter</taxon>
    </lineage>
</organism>
<keyword evidence="1" id="KW-0732">Signal</keyword>
<dbReference type="SMART" id="SM00089">
    <property type="entry name" value="PKD"/>
    <property type="match status" value="16"/>
</dbReference>
<feature type="domain" description="PKD/Chitinase" evidence="2">
    <location>
        <begin position="1002"/>
        <end position="1071"/>
    </location>
</feature>
<feature type="domain" description="PKD/Chitinase" evidence="2">
    <location>
        <begin position="1307"/>
        <end position="1377"/>
    </location>
</feature>
<dbReference type="InterPro" id="IPR026341">
    <property type="entry name" value="T9SS_type_B"/>
</dbReference>
<feature type="domain" description="PKD/Chitinase" evidence="2">
    <location>
        <begin position="924"/>
        <end position="994"/>
    </location>
</feature>
<proteinExistence type="predicted"/>
<dbReference type="InterPro" id="IPR013783">
    <property type="entry name" value="Ig-like_fold"/>
</dbReference>
<dbReference type="Pfam" id="PF18676">
    <property type="entry name" value="MBG_2"/>
    <property type="match status" value="4"/>
</dbReference>
<dbReference type="InterPro" id="IPR025667">
    <property type="entry name" value="SprB_repeat"/>
</dbReference>
<dbReference type="Pfam" id="PF19077">
    <property type="entry name" value="Big_13"/>
    <property type="match status" value="1"/>
</dbReference>
<gene>
    <name evidence="3" type="ORF">DPV69_12630</name>
</gene>
<feature type="domain" description="PKD/Chitinase" evidence="2">
    <location>
        <begin position="705"/>
        <end position="762"/>
    </location>
</feature>
<feature type="domain" description="PKD/Chitinase" evidence="2">
    <location>
        <begin position="384"/>
        <end position="454"/>
    </location>
</feature>
<name>A0A3S4RPE8_9SPHI</name>
<dbReference type="Pfam" id="PF13573">
    <property type="entry name" value="SprB"/>
    <property type="match status" value="16"/>
</dbReference>
<dbReference type="NCBIfam" id="TIGR04131">
    <property type="entry name" value="Bac_Flav_CTERM"/>
    <property type="match status" value="1"/>
</dbReference>
<dbReference type="OrthoDB" id="1488276at2"/>
<feature type="domain" description="PKD/Chitinase" evidence="2">
    <location>
        <begin position="618"/>
        <end position="686"/>
    </location>
</feature>
<protein>
    <submittedName>
        <fullName evidence="3">T9SS type B sorting domain-containing protein</fullName>
    </submittedName>
</protein>
<feature type="domain" description="PKD/Chitinase" evidence="2">
    <location>
        <begin position="538"/>
        <end position="608"/>
    </location>
</feature>
<accession>A0A3S4RPE8</accession>
<sequence>MQKFYFKKFFSCLLLLIAALVLPNWAKAQTTETFEASPTGATFTNGTKTFNLTSSYLSFTVVNFAGLGYNASNRFIQVADGTGGQSMGQTGTITDATGTFKVNNLWIYLTGDATQSPNVTVNGQPGSVTFIGKLGGVTQFTVVKTTNGTNIGFGLPGNGFIPINFATEGGTNNTGVIIDQLEIQLSSNYDYFAIDNFVFQDAPTCTAPVITGNPPNRSICVNGNTTFTGSATGATAYKWQVNTGSGFTDISNGGVYSNATTTTLTITGATAGMNGYTYRLVAMNGVASCFTNSNVATLTTSNITASTAKNDALCYGGTGSAAVSPSGGIGGYTYSWSPSGGTGSIATGLTAGTYTVTITDAIGCQITKTITINQPASALSAASGGGFTTVSCNGGSNGTATVAPTGGTPPYTYSWAPSGGTNATATGLSVGVYTVTVTDNNNCQVTRNFTITQPTALSTSSTSQTNIACNGGATGSASVTPTGGTPGYTYSWAPAGGTAATATGLTAGTYTVTITDANACTITRTFTITQPTALNTTGGSKTDVSCNGGSNGTATVAPTGGTPPYTYSWAPSGGTAATATGLSVGTYTVTVTDANACVNTKSFTITQPTALNTTAGSKTDVSCNGGSNGTATVTPTGGTAPYTYSWAPSGGTNATATGLSVGVYTVTVTDAKGCTGNKSFTITQPTALSLASGSKTDVSCNGGSNGVATVAPTGGTPGYTYSWSPSGGTAATATGLSAGSYTVTVTDANACQVTRSFTIGQPASALSTSATSQTNIACNGGATGSASVTATGGTPGYTYSWAPAGGTAATATGLTAGTYTVTITDANACSITRTFNITEPPALVVNPVSQTNIACNGGATGSAMVAATGGTGPYTYSWAPSGGTAATATGLVAGTYTVTVTDANSCSKTQTFTITQPPALVVTAGTQNNVSCNGGANGTAQVIATGGTPAYTYSWAPSGGTNATATGLAAGTYTVTVTDANACTKTQTFTITQPSALVVSPVAQTNIACNGGATGSATVAATGGTPGYTYSWAPSGGTAATATGLVAGTYTVTVTDANACTKTQTFTITQPPAFAITTSQTNIACNGSATGAATVNVTGATGPYTYSWAPSGGTAATATGLVAGTYTVTITDANACTTTRTFTITQPPALATTAGTVNNVSCNGGANGTAQVITTGGTGPYTYSWAPSGGTAATATGLASGTYTVTVTDANLCSTTRSFTITQPSALVANAGGQTNVSCNGGANGSATVSVTGGTGTYTYSWAPSGGTAATASGLLAGTYTVTIKDANNCQTTQSFTITQPTAITATQSQTNVLCNGSATGSASVTVSGGTGAYTYLWSPSGGTAATASGLTVGNYSVLITDANGCTITKNFTITQPPVLAATYSQTNIACNGGSTGSASIVPSGGTTPYTYLWSTGATSSSISGLAAGAYSVTVTDANGCTTTRNLTLTQPTAITATQSQINATAFGAANGSASVVAAGGTPGYTYSWAPSGGTAATATGLVAGNYTVTITDANGCSITKNFTITQPAGVSGVTASTANGTYKIGDVIDVQVNFHMPVTVTGTPQLALNAGANAVYNSGTGTSSLVFKYTVASGNQTADLDYTSTTALALAGGTIKDALNNSATLTLPAPGAAGSLGANKSIVIDGIAPAAPVIAAVADGATVYTGLPAINGTAEIGSTVSLQIDAATVSTSIPVDPSGNWTYTLTTALLDGTHTLKALTTDAAGNPSVYSNTNTFTVITVPTITATGTLNALNTVYGTASTSTPFAVSGVNMKAGILVTPPAGFEVSANNTTFTNTVTIGAAGMMASTPVYLRLKNTTAVGSYSGNIVLTSTDAVNVNKATVASTVTAAPLTVTANPVNKTYGDVLTAATGSTAFVATGLKNAETVGTVSLAYGTGAAANDPIGTYTAKVTPSAAVGGTFTASNYTITYAAGDIVIGVKAVTVTADAKSKVYGSADPALTYTVSPALVSGDSFTGTLSRVTGEAVGTYAINRNSLALSSNYVITYVGANLTITKKPLDVIATNTSKTYNGLAFNGGNGVTYSGFVGSDNAANSLTGTLTYTGTAQGAINAGTYVITPAGYASANYQPNYVNGTLTVNKATLTAKADDKARCFGQANPSFTITYTGFVNGETASAVSTAPAMTTTANANSVANTYPISITGGTATNYAFTYQNGTLTVNPLPVVSIVSSKGASLSKGETTVLTATGGTSYTWANAAGIISGQNTASLTVRPSVTTTYTVTATNATGCSDVKTITIEVRDDYEAIKATNILTPNGDGINDTWVVENIDQYPNNEVKIFDKAGRVLYSKKAYDNSWNATVNGAPLAEGTYFYIIDFGPGKAKRRGFITIVREDK</sequence>
<feature type="domain" description="PKD/Chitinase" evidence="2">
    <location>
        <begin position="2185"/>
        <end position="2261"/>
    </location>
</feature>
<feature type="domain" description="PKD/Chitinase" evidence="2">
    <location>
        <begin position="1077"/>
        <end position="1147"/>
    </location>
</feature>
<dbReference type="InterPro" id="IPR041286">
    <property type="entry name" value="MBG_2"/>
</dbReference>
<dbReference type="Proteomes" id="UP000284120">
    <property type="component" value="Unassembled WGS sequence"/>
</dbReference>
<reference evidence="3 4" key="1">
    <citation type="submission" date="2018-06" db="EMBL/GenBank/DDBJ databases">
        <title>Pedobacter endophyticus sp. nov., an endophytic bacterium isolated from a leaf of Triticum aestivum.</title>
        <authorList>
            <person name="Zhang L."/>
        </authorList>
    </citation>
    <scope>NUCLEOTIDE SEQUENCE [LARGE SCALE GENOMIC DNA]</scope>
    <source>
        <strain evidence="3 4">CM134L-2</strain>
    </source>
</reference>
<evidence type="ECO:0000313" key="4">
    <source>
        <dbReference type="Proteomes" id="UP000284120"/>
    </source>
</evidence>
<dbReference type="Gene3D" id="2.60.40.740">
    <property type="match status" value="15"/>
</dbReference>
<feature type="domain" description="PKD/Chitinase" evidence="2">
    <location>
        <begin position="207"/>
        <end position="299"/>
    </location>
</feature>
<feature type="domain" description="PKD/Chitinase" evidence="2">
    <location>
        <begin position="1154"/>
        <end position="1224"/>
    </location>
</feature>
<dbReference type="Gene3D" id="3.30.160.710">
    <property type="match status" value="1"/>
</dbReference>
<evidence type="ECO:0000259" key="2">
    <source>
        <dbReference type="SMART" id="SM00089"/>
    </source>
</evidence>
<feature type="domain" description="PKD/Chitinase" evidence="2">
    <location>
        <begin position="461"/>
        <end position="531"/>
    </location>
</feature>
<keyword evidence="4" id="KW-1185">Reference proteome</keyword>
<dbReference type="Pfam" id="PF13585">
    <property type="entry name" value="CHU_C"/>
    <property type="match status" value="1"/>
</dbReference>
<dbReference type="Gene3D" id="2.60.40.10">
    <property type="entry name" value="Immunoglobulins"/>
    <property type="match status" value="1"/>
</dbReference>
<evidence type="ECO:0000256" key="1">
    <source>
        <dbReference type="SAM" id="SignalP"/>
    </source>
</evidence>
<dbReference type="RefSeq" id="WP_113647755.1">
    <property type="nucleotide sequence ID" value="NZ_QMHN01000004.1"/>
</dbReference>
<dbReference type="InterPro" id="IPR044016">
    <property type="entry name" value="Big_13"/>
</dbReference>
<feature type="signal peptide" evidence="1">
    <location>
        <begin position="1"/>
        <end position="28"/>
    </location>
</feature>
<dbReference type="EMBL" id="SAYW01000004">
    <property type="protein sequence ID" value="RWU06135.1"/>
    <property type="molecule type" value="Genomic_DNA"/>
</dbReference>
<feature type="domain" description="PKD/Chitinase" evidence="2">
    <location>
        <begin position="770"/>
        <end position="840"/>
    </location>
</feature>
<comment type="caution">
    <text evidence="3">The sequence shown here is derived from an EMBL/GenBank/DDBJ whole genome shotgun (WGS) entry which is preliminary data.</text>
</comment>
<feature type="chain" id="PRO_5018696897" evidence="1">
    <location>
        <begin position="29"/>
        <end position="2353"/>
    </location>
</feature>
<feature type="domain" description="PKD/Chitinase" evidence="2">
    <location>
        <begin position="1231"/>
        <end position="1301"/>
    </location>
</feature>
<feature type="domain" description="PKD/Chitinase" evidence="2">
    <location>
        <begin position="847"/>
        <end position="917"/>
    </location>
</feature>
<evidence type="ECO:0000313" key="3">
    <source>
        <dbReference type="EMBL" id="RWU06135.1"/>
    </source>
</evidence>